<accession>A0A8T1UG33</accession>
<protein>
    <submittedName>
        <fullName evidence="1">Uncharacterized protein</fullName>
    </submittedName>
</protein>
<feature type="non-terminal residue" evidence="1">
    <location>
        <position position="1"/>
    </location>
</feature>
<dbReference type="EMBL" id="JAENGZ010000344">
    <property type="protein sequence ID" value="KAG6961562.1"/>
    <property type="molecule type" value="Genomic_DNA"/>
</dbReference>
<sequence>RTGKAPVRFCRSFCELLLESDNLELTKLFITKYCPRLGFLADNSTLIPVMAKIA</sequence>
<evidence type="ECO:0000313" key="1">
    <source>
        <dbReference type="EMBL" id="KAG6961562.1"/>
    </source>
</evidence>
<evidence type="ECO:0000313" key="2">
    <source>
        <dbReference type="Proteomes" id="UP000688947"/>
    </source>
</evidence>
<dbReference type="Proteomes" id="UP000688947">
    <property type="component" value="Unassembled WGS sequence"/>
</dbReference>
<dbReference type="VEuPathDB" id="FungiDB:PC110_g5954"/>
<organism evidence="1 2">
    <name type="scientific">Phytophthora cactorum</name>
    <dbReference type="NCBI Taxonomy" id="29920"/>
    <lineage>
        <taxon>Eukaryota</taxon>
        <taxon>Sar</taxon>
        <taxon>Stramenopiles</taxon>
        <taxon>Oomycota</taxon>
        <taxon>Peronosporomycetes</taxon>
        <taxon>Peronosporales</taxon>
        <taxon>Peronosporaceae</taxon>
        <taxon>Phytophthora</taxon>
    </lineage>
</organism>
<gene>
    <name evidence="1" type="ORF">JG687_00007623</name>
</gene>
<dbReference type="OrthoDB" id="114444at2759"/>
<name>A0A8T1UG33_9STRA</name>
<reference evidence="1" key="1">
    <citation type="submission" date="2021-01" db="EMBL/GenBank/DDBJ databases">
        <title>Phytophthora aleatoria, a newly-described species from Pinus radiata is distinct from Phytophthora cactorum isolates based on comparative genomics.</title>
        <authorList>
            <person name="Mcdougal R."/>
            <person name="Panda P."/>
            <person name="Williams N."/>
            <person name="Studholme D.J."/>
        </authorList>
    </citation>
    <scope>NUCLEOTIDE SEQUENCE</scope>
    <source>
        <strain evidence="1">NZFS 3830</strain>
    </source>
</reference>
<dbReference type="AlphaFoldDB" id="A0A8T1UG33"/>
<proteinExistence type="predicted"/>
<feature type="non-terminal residue" evidence="1">
    <location>
        <position position="54"/>
    </location>
</feature>
<comment type="caution">
    <text evidence="1">The sequence shown here is derived from an EMBL/GenBank/DDBJ whole genome shotgun (WGS) entry which is preliminary data.</text>
</comment>